<feature type="domain" description="CUB" evidence="8">
    <location>
        <begin position="288"/>
        <end position="390"/>
    </location>
</feature>
<dbReference type="CDD" id="cd00041">
    <property type="entry name" value="CUB"/>
    <property type="match status" value="2"/>
</dbReference>
<evidence type="ECO:0000256" key="1">
    <source>
        <dbReference type="ARBA" id="ARBA00004613"/>
    </source>
</evidence>
<comment type="subcellular location">
    <subcellularLocation>
        <location evidence="1">Secreted</location>
    </subcellularLocation>
</comment>
<dbReference type="PANTHER" id="PTHR24251">
    <property type="entry name" value="OVOCHYMASE-RELATED"/>
    <property type="match status" value="1"/>
</dbReference>
<evidence type="ECO:0000256" key="6">
    <source>
        <dbReference type="ARBA" id="ARBA00023180"/>
    </source>
</evidence>
<evidence type="ECO:0000259" key="9">
    <source>
        <dbReference type="PROSITE" id="PS50240"/>
    </source>
</evidence>
<dbReference type="PROSITE" id="PS00135">
    <property type="entry name" value="TRYPSIN_SER"/>
    <property type="match status" value="1"/>
</dbReference>
<feature type="domain" description="Peptidase S1" evidence="9">
    <location>
        <begin position="1"/>
        <end position="151"/>
    </location>
</feature>
<keyword evidence="2" id="KW-0964">Secreted</keyword>
<dbReference type="GO" id="GO:0006508">
    <property type="term" value="P:proteolysis"/>
    <property type="evidence" value="ECO:0007669"/>
    <property type="project" value="InterPro"/>
</dbReference>
<dbReference type="InterPro" id="IPR009003">
    <property type="entry name" value="Peptidase_S1_PA"/>
</dbReference>
<name>A0AAV2KYU3_KNICA</name>
<dbReference type="SMART" id="SM00042">
    <property type="entry name" value="CUB"/>
    <property type="match status" value="2"/>
</dbReference>
<dbReference type="PROSITE" id="PS50240">
    <property type="entry name" value="TRYPSIN_DOM"/>
    <property type="match status" value="1"/>
</dbReference>
<feature type="domain" description="CUB" evidence="8">
    <location>
        <begin position="166"/>
        <end position="280"/>
    </location>
</feature>
<keyword evidence="6" id="KW-0325">Glycoprotein</keyword>
<dbReference type="Pfam" id="PF00089">
    <property type="entry name" value="Trypsin"/>
    <property type="match status" value="1"/>
</dbReference>
<dbReference type="EMBL" id="OZ035842">
    <property type="protein sequence ID" value="CAL1595187.1"/>
    <property type="molecule type" value="Genomic_DNA"/>
</dbReference>
<dbReference type="Gene3D" id="2.60.120.290">
    <property type="entry name" value="Spermadhesin, CUB domain"/>
    <property type="match status" value="2"/>
</dbReference>
<dbReference type="SMART" id="SM00020">
    <property type="entry name" value="Tryp_SPc"/>
    <property type="match status" value="1"/>
</dbReference>
<dbReference type="FunFam" id="2.40.10.10:FF:000054">
    <property type="entry name" value="Complement C1r subcomponent"/>
    <property type="match status" value="1"/>
</dbReference>
<dbReference type="GO" id="GO:0004252">
    <property type="term" value="F:serine-type endopeptidase activity"/>
    <property type="evidence" value="ECO:0007669"/>
    <property type="project" value="InterPro"/>
</dbReference>
<dbReference type="CDD" id="cd00190">
    <property type="entry name" value="Tryp_SPc"/>
    <property type="match status" value="1"/>
</dbReference>
<accession>A0AAV2KYU3</accession>
<dbReference type="PANTHER" id="PTHR24251:SF50">
    <property type="entry name" value="ATTRACTIN-LIKE 1A"/>
    <property type="match status" value="1"/>
</dbReference>
<dbReference type="InterPro" id="IPR001254">
    <property type="entry name" value="Trypsin_dom"/>
</dbReference>
<evidence type="ECO:0000313" key="10">
    <source>
        <dbReference type="EMBL" id="CAL1595187.1"/>
    </source>
</evidence>
<dbReference type="InterPro" id="IPR043504">
    <property type="entry name" value="Peptidase_S1_PA_chymotrypsin"/>
</dbReference>
<gene>
    <name evidence="10" type="ORF">KC01_LOCUS24031</name>
</gene>
<evidence type="ECO:0000256" key="4">
    <source>
        <dbReference type="ARBA" id="ARBA00022737"/>
    </source>
</evidence>
<dbReference type="InterPro" id="IPR000859">
    <property type="entry name" value="CUB_dom"/>
</dbReference>
<keyword evidence="3" id="KW-0732">Signal</keyword>
<dbReference type="GO" id="GO:0005576">
    <property type="term" value="C:extracellular region"/>
    <property type="evidence" value="ECO:0007669"/>
    <property type="project" value="UniProtKB-SubCell"/>
</dbReference>
<dbReference type="AlphaFoldDB" id="A0AAV2KYU3"/>
<organism evidence="10 11">
    <name type="scientific">Knipowitschia caucasica</name>
    <name type="common">Caucasian dwarf goby</name>
    <name type="synonym">Pomatoschistus caucasicus</name>
    <dbReference type="NCBI Taxonomy" id="637954"/>
    <lineage>
        <taxon>Eukaryota</taxon>
        <taxon>Metazoa</taxon>
        <taxon>Chordata</taxon>
        <taxon>Craniata</taxon>
        <taxon>Vertebrata</taxon>
        <taxon>Euteleostomi</taxon>
        <taxon>Actinopterygii</taxon>
        <taxon>Neopterygii</taxon>
        <taxon>Teleostei</taxon>
        <taxon>Neoteleostei</taxon>
        <taxon>Acanthomorphata</taxon>
        <taxon>Gobiaria</taxon>
        <taxon>Gobiiformes</taxon>
        <taxon>Gobioidei</taxon>
        <taxon>Gobiidae</taxon>
        <taxon>Gobiinae</taxon>
        <taxon>Knipowitschia</taxon>
    </lineage>
</organism>
<keyword evidence="5" id="KW-1015">Disulfide bond</keyword>
<dbReference type="SUPFAM" id="SSF50494">
    <property type="entry name" value="Trypsin-like serine proteases"/>
    <property type="match status" value="1"/>
</dbReference>
<dbReference type="Gene3D" id="2.40.10.10">
    <property type="entry name" value="Trypsin-like serine proteases"/>
    <property type="match status" value="1"/>
</dbReference>
<keyword evidence="4" id="KW-0677">Repeat</keyword>
<evidence type="ECO:0000259" key="8">
    <source>
        <dbReference type="PROSITE" id="PS01180"/>
    </source>
</evidence>
<dbReference type="Proteomes" id="UP001497482">
    <property type="component" value="Chromosome 20"/>
</dbReference>
<evidence type="ECO:0000256" key="2">
    <source>
        <dbReference type="ARBA" id="ARBA00022525"/>
    </source>
</evidence>
<evidence type="ECO:0000313" key="11">
    <source>
        <dbReference type="Proteomes" id="UP001497482"/>
    </source>
</evidence>
<dbReference type="PROSITE" id="PS01180">
    <property type="entry name" value="CUB"/>
    <property type="match status" value="2"/>
</dbReference>
<dbReference type="Pfam" id="PF00431">
    <property type="entry name" value="CUB"/>
    <property type="match status" value="2"/>
</dbReference>
<dbReference type="SUPFAM" id="SSF49854">
    <property type="entry name" value="Spermadhesin, CUB domain"/>
    <property type="match status" value="2"/>
</dbReference>
<dbReference type="InterPro" id="IPR033116">
    <property type="entry name" value="TRYPSIN_SER"/>
</dbReference>
<dbReference type="InterPro" id="IPR035914">
    <property type="entry name" value="Sperma_CUB_dom_sf"/>
</dbReference>
<evidence type="ECO:0000256" key="5">
    <source>
        <dbReference type="ARBA" id="ARBA00023157"/>
    </source>
</evidence>
<sequence length="396" mass="43810">MPLPEDHTEPGTSCTVAGWGRTRERGHLSTTLHEVQLNLVEPEKCKHVLQTVKSAMMSPERLHRPPPALTVLCAGPETGGRDACQGDSGGPLLCPLGSGGGHWAALGVTSWGKGCGRSWKLNSSRPPSQRGSPGVFTDVRLMLPWIKLTLRRAESKRLRRPLSRLCGVQDGAMNDTEGVIRNPTSRRRYYDNNELCVWSISVPPGYSILLEIEYVDIENDSFCLHDRLTLSVAPQKPVGIFCGSVRPSQFYLNNSNHATVLFSSDVSVGGRGFFMRYRPVRRLADPGCDTVVLVQNESSIHSPGFPQHYLNNCMFRWVLNFTYFELEESSRCLYDSLVVFGDVEGSEEIAVLCGAAVPPPVISYHRLMVLQFTSDSSVTHRGFSAHLEFIPHSAVE</sequence>
<evidence type="ECO:0000256" key="3">
    <source>
        <dbReference type="ARBA" id="ARBA00022729"/>
    </source>
</evidence>
<evidence type="ECO:0000256" key="7">
    <source>
        <dbReference type="PROSITE-ProRule" id="PRU00059"/>
    </source>
</evidence>
<protein>
    <submittedName>
        <fullName evidence="10">Uncharacterized protein</fullName>
    </submittedName>
</protein>
<comment type="caution">
    <text evidence="7">Lacks conserved residue(s) required for the propagation of feature annotation.</text>
</comment>
<proteinExistence type="predicted"/>
<keyword evidence="11" id="KW-1185">Reference proteome</keyword>
<reference evidence="10 11" key="1">
    <citation type="submission" date="2024-04" db="EMBL/GenBank/DDBJ databases">
        <authorList>
            <person name="Waldvogel A.-M."/>
            <person name="Schoenle A."/>
        </authorList>
    </citation>
    <scope>NUCLEOTIDE SEQUENCE [LARGE SCALE GENOMIC DNA]</scope>
</reference>